<evidence type="ECO:0000313" key="1">
    <source>
        <dbReference type="EMBL" id="KAF1847203.1"/>
    </source>
</evidence>
<evidence type="ECO:0000313" key="2">
    <source>
        <dbReference type="Proteomes" id="UP000800039"/>
    </source>
</evidence>
<proteinExistence type="predicted"/>
<accession>A0A9P4GJ72</accession>
<dbReference type="GeneID" id="63850042"/>
<organism evidence="1 2">
    <name type="scientific">Cucurbitaria berberidis CBS 394.84</name>
    <dbReference type="NCBI Taxonomy" id="1168544"/>
    <lineage>
        <taxon>Eukaryota</taxon>
        <taxon>Fungi</taxon>
        <taxon>Dikarya</taxon>
        <taxon>Ascomycota</taxon>
        <taxon>Pezizomycotina</taxon>
        <taxon>Dothideomycetes</taxon>
        <taxon>Pleosporomycetidae</taxon>
        <taxon>Pleosporales</taxon>
        <taxon>Pleosporineae</taxon>
        <taxon>Cucurbitariaceae</taxon>
        <taxon>Cucurbitaria</taxon>
    </lineage>
</organism>
<protein>
    <submittedName>
        <fullName evidence="1">Uncharacterized protein</fullName>
    </submittedName>
</protein>
<dbReference type="RefSeq" id="XP_040789766.1">
    <property type="nucleotide sequence ID" value="XM_040932791.1"/>
</dbReference>
<sequence>MSHNGSAESTSPTDEALNPFHARLNTILNEERKRSSTFTANTKDVMFLWCSSPGHIDHESWVQPYLLVHWKHGGGSDPQAVKVRYGPLDDRQELEISQTPDNYWKTVRQWLRERYGEERSRQAQLEEHWKQTGSSFPFMNLPVELQRSILGFAIGTRIWPHNRTDCCKEREKETQCISLADLSAGGSKSRDKLPTLLDADSWRAHITGTARVDRDCEYHLWPEVIAIHAPSRTIQDWEPNHEETHPGIGMTRHDDSWAITLLSINKHIRKIAEDLIWGSSTKHFNSMHILINAMPWLLAMESYHALNHVSLSLLNREYLGLVGFEGKPGVGFAPLRYDLGKLEHLTDLPSLSRLHLQFQVTRGLMNANGYATIDPWSLVRRRARPITSCQKVFVDWFFTLAYDRLRNVPKVTFSGHVKNSVRSKWEKIFGEPRQSPRHDMSSEIAKIRSTPVKKLPPRCHCSKPCTWWDGPERRPGRRSTYQEWSDED</sequence>
<reference evidence="1" key="1">
    <citation type="submission" date="2020-01" db="EMBL/GenBank/DDBJ databases">
        <authorList>
            <consortium name="DOE Joint Genome Institute"/>
            <person name="Haridas S."/>
            <person name="Albert R."/>
            <person name="Binder M."/>
            <person name="Bloem J."/>
            <person name="Labutti K."/>
            <person name="Salamov A."/>
            <person name="Andreopoulos B."/>
            <person name="Baker S.E."/>
            <person name="Barry K."/>
            <person name="Bills G."/>
            <person name="Bluhm B.H."/>
            <person name="Cannon C."/>
            <person name="Castanera R."/>
            <person name="Culley D.E."/>
            <person name="Daum C."/>
            <person name="Ezra D."/>
            <person name="Gonzalez J.B."/>
            <person name="Henrissat B."/>
            <person name="Kuo A."/>
            <person name="Liang C."/>
            <person name="Lipzen A."/>
            <person name="Lutzoni F."/>
            <person name="Magnuson J."/>
            <person name="Mondo S."/>
            <person name="Nolan M."/>
            <person name="Ohm R."/>
            <person name="Pangilinan J."/>
            <person name="Park H.-J."/>
            <person name="Ramirez L."/>
            <person name="Alfaro M."/>
            <person name="Sun H."/>
            <person name="Tritt A."/>
            <person name="Yoshinaga Y."/>
            <person name="Zwiers L.-H."/>
            <person name="Turgeon B.G."/>
            <person name="Goodwin S.B."/>
            <person name="Spatafora J.W."/>
            <person name="Crous P.W."/>
            <person name="Grigoriev I.V."/>
        </authorList>
    </citation>
    <scope>NUCLEOTIDE SEQUENCE</scope>
    <source>
        <strain evidence="1">CBS 394.84</strain>
    </source>
</reference>
<name>A0A9P4GJ72_9PLEO</name>
<keyword evidence="2" id="KW-1185">Reference proteome</keyword>
<comment type="caution">
    <text evidence="1">The sequence shown here is derived from an EMBL/GenBank/DDBJ whole genome shotgun (WGS) entry which is preliminary data.</text>
</comment>
<dbReference type="OrthoDB" id="5335493at2759"/>
<gene>
    <name evidence="1" type="ORF">K460DRAFT_363310</name>
</gene>
<dbReference type="EMBL" id="ML976615">
    <property type="protein sequence ID" value="KAF1847203.1"/>
    <property type="molecule type" value="Genomic_DNA"/>
</dbReference>
<dbReference type="AlphaFoldDB" id="A0A9P4GJ72"/>
<dbReference type="Proteomes" id="UP000800039">
    <property type="component" value="Unassembled WGS sequence"/>
</dbReference>